<reference evidence="2" key="1">
    <citation type="submission" date="2018-05" db="EMBL/GenBank/DDBJ databases">
        <title>Draft genome of Mucuna pruriens seed.</title>
        <authorList>
            <person name="Nnadi N.E."/>
            <person name="Vos R."/>
            <person name="Hasami M.H."/>
            <person name="Devisetty U.K."/>
            <person name="Aguiy J.C."/>
        </authorList>
    </citation>
    <scope>NUCLEOTIDE SEQUENCE [LARGE SCALE GENOMIC DNA]</scope>
    <source>
        <strain evidence="2">JCA_2017</strain>
    </source>
</reference>
<name>A0A371IFG3_MUCPR</name>
<proteinExistence type="predicted"/>
<dbReference type="PANTHER" id="PTHR32108:SF9">
    <property type="entry name" value="REVERSE TRANSCRIPTASE RNASE H-LIKE DOMAIN-CONTAINING PROTEIN"/>
    <property type="match status" value="1"/>
</dbReference>
<dbReference type="AlphaFoldDB" id="A0A371IFG3"/>
<gene>
    <name evidence="2" type="ORF">CR513_01306</name>
</gene>
<dbReference type="Proteomes" id="UP000257109">
    <property type="component" value="Unassembled WGS sequence"/>
</dbReference>
<dbReference type="PANTHER" id="PTHR32108">
    <property type="entry name" value="DNA-DIRECTED RNA POLYMERASE SUBUNIT ALPHA"/>
    <property type="match status" value="1"/>
</dbReference>
<keyword evidence="3" id="KW-1185">Reference proteome</keyword>
<organism evidence="2 3">
    <name type="scientific">Mucuna pruriens</name>
    <name type="common">Velvet bean</name>
    <name type="synonym">Dolichos pruriens</name>
    <dbReference type="NCBI Taxonomy" id="157652"/>
    <lineage>
        <taxon>Eukaryota</taxon>
        <taxon>Viridiplantae</taxon>
        <taxon>Streptophyta</taxon>
        <taxon>Embryophyta</taxon>
        <taxon>Tracheophyta</taxon>
        <taxon>Spermatophyta</taxon>
        <taxon>Magnoliopsida</taxon>
        <taxon>eudicotyledons</taxon>
        <taxon>Gunneridae</taxon>
        <taxon>Pentapetalae</taxon>
        <taxon>rosids</taxon>
        <taxon>fabids</taxon>
        <taxon>Fabales</taxon>
        <taxon>Fabaceae</taxon>
        <taxon>Papilionoideae</taxon>
        <taxon>50 kb inversion clade</taxon>
        <taxon>NPAAA clade</taxon>
        <taxon>indigoferoid/millettioid clade</taxon>
        <taxon>Phaseoleae</taxon>
        <taxon>Mucuna</taxon>
    </lineage>
</organism>
<evidence type="ECO:0000256" key="1">
    <source>
        <dbReference type="SAM" id="MobiDB-lite"/>
    </source>
</evidence>
<accession>A0A371IFG3</accession>
<evidence type="ECO:0000313" key="2">
    <source>
        <dbReference type="EMBL" id="RDY13724.1"/>
    </source>
</evidence>
<evidence type="ECO:0000313" key="3">
    <source>
        <dbReference type="Proteomes" id="UP000257109"/>
    </source>
</evidence>
<comment type="caution">
    <text evidence="2">The sequence shown here is derived from an EMBL/GenBank/DDBJ whole genome shotgun (WGS) entry which is preliminary data.</text>
</comment>
<feature type="region of interest" description="Disordered" evidence="1">
    <location>
        <begin position="116"/>
        <end position="142"/>
    </location>
</feature>
<dbReference type="EMBL" id="QJKJ01000209">
    <property type="protein sequence ID" value="RDY13724.1"/>
    <property type="molecule type" value="Genomic_DNA"/>
</dbReference>
<feature type="compositionally biased region" description="Pro residues" evidence="1">
    <location>
        <begin position="116"/>
        <end position="131"/>
    </location>
</feature>
<sequence>MVTMFIDTLPSPFYDKVIGNVSSNFSDLVVIGERIEAGIRRGKFTYAANKTGFVKKPPAFEKNKEEANAIRFDSFFGHGKSTQASPPYPTQIQLYPQRSPIAHAFSPPPLPQPYLPSCLPPYQPPYQPKPSQPIVASSKNDPNVSNDPLVLQGSSYMNVVSDDSSLQDVRIEDLAKNKAVIFAKMLKLRIIKGKTIEAGRCGFHSASTHSLEEYAEFEGLLRQMISSHQILMRKTMTINGMAIIQKEGEKTPKLLTIHNNPARQTRKLLVIQVLAPFMYKNSKAVPWEYDKAFYRGGLSNKTRANYSIA</sequence>
<protein>
    <submittedName>
        <fullName evidence="2">Uncharacterized protein</fullName>
    </submittedName>
</protein>
<feature type="non-terminal residue" evidence="2">
    <location>
        <position position="1"/>
    </location>
</feature>
<dbReference type="OrthoDB" id="1301754at2759"/>